<proteinExistence type="predicted"/>
<reference evidence="1" key="1">
    <citation type="submission" date="2014-09" db="EMBL/GenBank/DDBJ databases">
        <authorList>
            <person name="Magalhaes I.L.F."/>
            <person name="Oliveira U."/>
            <person name="Santos F.R."/>
            <person name="Vidigal T.H.D.A."/>
            <person name="Brescovit A.D."/>
            <person name="Santos A.J."/>
        </authorList>
    </citation>
    <scope>NUCLEOTIDE SEQUENCE</scope>
    <source>
        <tissue evidence="1">Shoot tissue taken approximately 20 cm above the soil surface</tissue>
    </source>
</reference>
<dbReference type="AlphaFoldDB" id="A0A0A8ZLK8"/>
<accession>A0A0A8ZLK8</accession>
<sequence length="52" mass="6393">MIEKQRPLQDHDKCTIKFNLFMETSENKKMIKLERMIHDHVWIAQLYKTFSP</sequence>
<evidence type="ECO:0000313" key="1">
    <source>
        <dbReference type="EMBL" id="JAD35732.1"/>
    </source>
</evidence>
<name>A0A0A8ZLK8_ARUDO</name>
<reference evidence="1" key="2">
    <citation type="journal article" date="2015" name="Data Brief">
        <title>Shoot transcriptome of the giant reed, Arundo donax.</title>
        <authorList>
            <person name="Barrero R.A."/>
            <person name="Guerrero F.D."/>
            <person name="Moolhuijzen P."/>
            <person name="Goolsby J.A."/>
            <person name="Tidwell J."/>
            <person name="Bellgard S.E."/>
            <person name="Bellgard M.I."/>
        </authorList>
    </citation>
    <scope>NUCLEOTIDE SEQUENCE</scope>
    <source>
        <tissue evidence="1">Shoot tissue taken approximately 20 cm above the soil surface</tissue>
    </source>
</reference>
<protein>
    <submittedName>
        <fullName evidence="1">Uncharacterized protein</fullName>
    </submittedName>
</protein>
<organism evidence="1">
    <name type="scientific">Arundo donax</name>
    <name type="common">Giant reed</name>
    <name type="synonym">Donax arundinaceus</name>
    <dbReference type="NCBI Taxonomy" id="35708"/>
    <lineage>
        <taxon>Eukaryota</taxon>
        <taxon>Viridiplantae</taxon>
        <taxon>Streptophyta</taxon>
        <taxon>Embryophyta</taxon>
        <taxon>Tracheophyta</taxon>
        <taxon>Spermatophyta</taxon>
        <taxon>Magnoliopsida</taxon>
        <taxon>Liliopsida</taxon>
        <taxon>Poales</taxon>
        <taxon>Poaceae</taxon>
        <taxon>PACMAD clade</taxon>
        <taxon>Arundinoideae</taxon>
        <taxon>Arundineae</taxon>
        <taxon>Arundo</taxon>
    </lineage>
</organism>
<dbReference type="EMBL" id="GBRH01262163">
    <property type="protein sequence ID" value="JAD35732.1"/>
    <property type="molecule type" value="Transcribed_RNA"/>
</dbReference>